<comment type="caution">
    <text evidence="1">The sequence shown here is derived from an EMBL/GenBank/DDBJ whole genome shotgun (WGS) entry which is preliminary data.</text>
</comment>
<dbReference type="Proteomes" id="UP001216150">
    <property type="component" value="Unassembled WGS sequence"/>
</dbReference>
<protein>
    <submittedName>
        <fullName evidence="1">Uncharacterized protein</fullName>
    </submittedName>
</protein>
<reference evidence="1 2" key="1">
    <citation type="journal article" date="2023" name="IMA Fungus">
        <title>Comparative genomic study of the Penicillium genus elucidates a diverse pangenome and 15 lateral gene transfer events.</title>
        <authorList>
            <person name="Petersen C."/>
            <person name="Sorensen T."/>
            <person name="Nielsen M.R."/>
            <person name="Sondergaard T.E."/>
            <person name="Sorensen J.L."/>
            <person name="Fitzpatrick D.A."/>
            <person name="Frisvad J.C."/>
            <person name="Nielsen K.L."/>
        </authorList>
    </citation>
    <scope>NUCLEOTIDE SEQUENCE [LARGE SCALE GENOMIC DNA]</scope>
    <source>
        <strain evidence="1 2">IBT 29057</strain>
    </source>
</reference>
<keyword evidence="2" id="KW-1185">Reference proteome</keyword>
<dbReference type="EMBL" id="JAQJAC010000003">
    <property type="protein sequence ID" value="KAJ5589894.1"/>
    <property type="molecule type" value="Genomic_DNA"/>
</dbReference>
<organism evidence="1 2">
    <name type="scientific">Penicillium hetheringtonii</name>
    <dbReference type="NCBI Taxonomy" id="911720"/>
    <lineage>
        <taxon>Eukaryota</taxon>
        <taxon>Fungi</taxon>
        <taxon>Dikarya</taxon>
        <taxon>Ascomycota</taxon>
        <taxon>Pezizomycotina</taxon>
        <taxon>Eurotiomycetes</taxon>
        <taxon>Eurotiomycetidae</taxon>
        <taxon>Eurotiales</taxon>
        <taxon>Aspergillaceae</taxon>
        <taxon>Penicillium</taxon>
    </lineage>
</organism>
<evidence type="ECO:0000313" key="2">
    <source>
        <dbReference type="Proteomes" id="UP001216150"/>
    </source>
</evidence>
<accession>A0AAD6DNW4</accession>
<gene>
    <name evidence="1" type="ORF">N7450_003866</name>
</gene>
<dbReference type="AlphaFoldDB" id="A0AAD6DNW4"/>
<name>A0AAD6DNW4_9EURO</name>
<proteinExistence type="predicted"/>
<sequence>MALMAAAYEFRNAQAFRQTSKALFMDYATSLLDVHTDNIEEIMDWRVIRVNVRIALRISTAKLAFAFTVSCLTSEIQGMDVSISATYNGNGAR</sequence>
<evidence type="ECO:0000313" key="1">
    <source>
        <dbReference type="EMBL" id="KAJ5589894.1"/>
    </source>
</evidence>